<accession>A0A239L356</accession>
<dbReference type="Gene3D" id="3.40.50.1820">
    <property type="entry name" value="alpha/beta hydrolase"/>
    <property type="match status" value="1"/>
</dbReference>
<dbReference type="Pfam" id="PF12697">
    <property type="entry name" value="Abhydrolase_6"/>
    <property type="match status" value="1"/>
</dbReference>
<reference evidence="2 3" key="1">
    <citation type="submission" date="2017-06" db="EMBL/GenBank/DDBJ databases">
        <authorList>
            <person name="Kim H.J."/>
            <person name="Triplett B.A."/>
        </authorList>
    </citation>
    <scope>NUCLEOTIDE SEQUENCE [LARGE SCALE GENOMIC DNA]</scope>
    <source>
        <strain evidence="2 3">CGMCC 4.2132</strain>
    </source>
</reference>
<proteinExistence type="predicted"/>
<dbReference type="InterPro" id="IPR000073">
    <property type="entry name" value="AB_hydrolase_1"/>
</dbReference>
<dbReference type="EMBL" id="FZOD01000030">
    <property type="protein sequence ID" value="SNT24243.1"/>
    <property type="molecule type" value="Genomic_DNA"/>
</dbReference>
<name>A0A239L356_9ACTN</name>
<organism evidence="2 3">
    <name type="scientific">Streptosporangium subroseum</name>
    <dbReference type="NCBI Taxonomy" id="106412"/>
    <lineage>
        <taxon>Bacteria</taxon>
        <taxon>Bacillati</taxon>
        <taxon>Actinomycetota</taxon>
        <taxon>Actinomycetes</taxon>
        <taxon>Streptosporangiales</taxon>
        <taxon>Streptosporangiaceae</taxon>
        <taxon>Streptosporangium</taxon>
    </lineage>
</organism>
<dbReference type="OrthoDB" id="9802489at2"/>
<dbReference type="PANTHER" id="PTHR43433:SF5">
    <property type="entry name" value="AB HYDROLASE-1 DOMAIN-CONTAINING PROTEIN"/>
    <property type="match status" value="1"/>
</dbReference>
<dbReference type="PANTHER" id="PTHR43433">
    <property type="entry name" value="HYDROLASE, ALPHA/BETA FOLD FAMILY PROTEIN"/>
    <property type="match status" value="1"/>
</dbReference>
<dbReference type="InterPro" id="IPR050471">
    <property type="entry name" value="AB_hydrolase"/>
</dbReference>
<dbReference type="PRINTS" id="PR00111">
    <property type="entry name" value="ABHYDROLASE"/>
</dbReference>
<evidence type="ECO:0000259" key="1">
    <source>
        <dbReference type="Pfam" id="PF12697"/>
    </source>
</evidence>
<protein>
    <submittedName>
        <fullName evidence="2">3-oxoadipate enol-lactonase</fullName>
    </submittedName>
</protein>
<dbReference type="SUPFAM" id="SSF53474">
    <property type="entry name" value="alpha/beta-Hydrolases"/>
    <property type="match status" value="1"/>
</dbReference>
<sequence length="246" mass="26084">MLYYEIAGPAEAQPIMLSGSLGTTLEMWDPQMTALTEHFRVIRFDHRGHGRSPVTGECSIADLGGDVLELLDRLKLPVVSFAGLSLGGMVGMWLAAHASERIDRLALLCTSAKLGTPDSWSERASAVRAGGTASITEAATGRWFTPGFGGREPYVAMLAGISDEGYAACCGAIGAMDLRPDLPRIKTPTLVLAGADDPATPPEHAERIVSGIPGSRLVVLSGAAHLANVERPDAVSQHLIRHFMEE</sequence>
<dbReference type="Proteomes" id="UP000198282">
    <property type="component" value="Unassembled WGS sequence"/>
</dbReference>
<dbReference type="GO" id="GO:0047570">
    <property type="term" value="F:3-oxoadipate enol-lactonase activity"/>
    <property type="evidence" value="ECO:0007669"/>
    <property type="project" value="InterPro"/>
</dbReference>
<dbReference type="InterPro" id="IPR029058">
    <property type="entry name" value="AB_hydrolase_fold"/>
</dbReference>
<feature type="domain" description="AB hydrolase-1" evidence="1">
    <location>
        <begin position="23"/>
        <end position="236"/>
    </location>
</feature>
<dbReference type="AlphaFoldDB" id="A0A239L356"/>
<gene>
    <name evidence="2" type="ORF">SAMN05216276_103028</name>
</gene>
<evidence type="ECO:0000313" key="2">
    <source>
        <dbReference type="EMBL" id="SNT24243.1"/>
    </source>
</evidence>
<dbReference type="GO" id="GO:0042952">
    <property type="term" value="P:beta-ketoadipate pathway"/>
    <property type="evidence" value="ECO:0007669"/>
    <property type="project" value="InterPro"/>
</dbReference>
<dbReference type="InterPro" id="IPR026968">
    <property type="entry name" value="PcaD/CatD"/>
</dbReference>
<dbReference type="RefSeq" id="WP_089210087.1">
    <property type="nucleotide sequence ID" value="NZ_FZOD01000030.1"/>
</dbReference>
<keyword evidence="3" id="KW-1185">Reference proteome</keyword>
<evidence type="ECO:0000313" key="3">
    <source>
        <dbReference type="Proteomes" id="UP000198282"/>
    </source>
</evidence>
<dbReference type="NCBIfam" id="TIGR02427">
    <property type="entry name" value="protocat_pcaD"/>
    <property type="match status" value="1"/>
</dbReference>